<dbReference type="Pfam" id="PF14841">
    <property type="entry name" value="FliG_M"/>
    <property type="match status" value="1"/>
</dbReference>
<keyword evidence="4" id="KW-1185">Reference proteome</keyword>
<organism evidence="3 4">
    <name type="scientific">Sandarakinorhabdus cyanobacteriorum</name>
    <dbReference type="NCBI Taxonomy" id="1981098"/>
    <lineage>
        <taxon>Bacteria</taxon>
        <taxon>Pseudomonadati</taxon>
        <taxon>Pseudomonadota</taxon>
        <taxon>Alphaproteobacteria</taxon>
        <taxon>Sphingomonadales</taxon>
        <taxon>Sphingosinicellaceae</taxon>
        <taxon>Sandarakinorhabdus</taxon>
    </lineage>
</organism>
<dbReference type="InterPro" id="IPR011002">
    <property type="entry name" value="FliG_a-hlx"/>
</dbReference>
<dbReference type="InterPro" id="IPR000090">
    <property type="entry name" value="Flg_Motor_Flig"/>
</dbReference>
<evidence type="ECO:0000313" key="4">
    <source>
        <dbReference type="Proteomes" id="UP000216991"/>
    </source>
</evidence>
<reference evidence="3 4" key="1">
    <citation type="submission" date="2017-07" db="EMBL/GenBank/DDBJ databases">
        <title>Sandarakinorhabdus cyanobacteriorum sp. nov., a novel bacterium isolated from cyanobacterial aggregates in a eutrophic lake.</title>
        <authorList>
            <person name="Cai H."/>
        </authorList>
    </citation>
    <scope>NUCLEOTIDE SEQUENCE [LARGE SCALE GENOMIC DNA]</scope>
    <source>
        <strain evidence="3 4">TH057</strain>
    </source>
</reference>
<comment type="function">
    <text evidence="1">FliG is one of three proteins (FliG, FliN, FliM) that forms the rotor-mounted switch complex (C ring), located at the base of the basal body. This complex interacts with the CheY and CheZ chemotaxis proteins, in addition to contacting components of the motor that determine the direction of flagellar rotation.</text>
</comment>
<dbReference type="PANTHER" id="PTHR30534:SF0">
    <property type="entry name" value="FLAGELLAR MOTOR SWITCH PROTEIN FLIG"/>
    <property type="match status" value="1"/>
</dbReference>
<sequence>MNFSPAPRRWRRSTARAVRCASGWARRWAPRAPKPFEKIGPPAAGRRFAVLDWVDAPALATLIADEHPQAIAVVLAHLPEERAAAVLDGLPEDLQPDVATRLATLNPVNIHDLAALESDLEAKLRGVGTNRDSAKLAGTDFAAAVIKRARGRAGAARCSKR</sequence>
<proteinExistence type="predicted"/>
<gene>
    <name evidence="3" type="ORF">CHU93_04980</name>
</gene>
<comment type="caution">
    <text evidence="3">The sequence shown here is derived from an EMBL/GenBank/DDBJ whole genome shotgun (WGS) entry which is preliminary data.</text>
</comment>
<evidence type="ECO:0000313" key="3">
    <source>
        <dbReference type="EMBL" id="OYQ31161.1"/>
    </source>
</evidence>
<protein>
    <recommendedName>
        <fullName evidence="2">Flagellar motor switch protein FliG middle domain-containing protein</fullName>
    </recommendedName>
</protein>
<accession>A0A255YPN2</accession>
<dbReference type="GO" id="GO:0009288">
    <property type="term" value="C:bacterial-type flagellum"/>
    <property type="evidence" value="ECO:0007669"/>
    <property type="project" value="InterPro"/>
</dbReference>
<dbReference type="SUPFAM" id="SSF48029">
    <property type="entry name" value="FliG"/>
    <property type="match status" value="1"/>
</dbReference>
<dbReference type="PANTHER" id="PTHR30534">
    <property type="entry name" value="FLAGELLAR MOTOR SWITCH PROTEIN FLIG"/>
    <property type="match status" value="1"/>
</dbReference>
<dbReference type="Proteomes" id="UP000216991">
    <property type="component" value="Unassembled WGS sequence"/>
</dbReference>
<dbReference type="EMBL" id="NOXT01000090">
    <property type="protein sequence ID" value="OYQ31161.1"/>
    <property type="molecule type" value="Genomic_DNA"/>
</dbReference>
<dbReference type="GO" id="GO:0006935">
    <property type="term" value="P:chemotaxis"/>
    <property type="evidence" value="ECO:0007669"/>
    <property type="project" value="InterPro"/>
</dbReference>
<name>A0A255YPN2_9SPHN</name>
<dbReference type="GO" id="GO:0071973">
    <property type="term" value="P:bacterial-type flagellum-dependent cell motility"/>
    <property type="evidence" value="ECO:0007669"/>
    <property type="project" value="InterPro"/>
</dbReference>
<evidence type="ECO:0000259" key="2">
    <source>
        <dbReference type="Pfam" id="PF14841"/>
    </source>
</evidence>
<dbReference type="InterPro" id="IPR032779">
    <property type="entry name" value="FliG_M"/>
</dbReference>
<dbReference type="Gene3D" id="1.10.220.30">
    <property type="match status" value="1"/>
</dbReference>
<feature type="domain" description="Flagellar motor switch protein FliG middle" evidence="2">
    <location>
        <begin position="58"/>
        <end position="130"/>
    </location>
</feature>
<dbReference type="OrthoDB" id="9780302at2"/>
<dbReference type="GO" id="GO:0003774">
    <property type="term" value="F:cytoskeletal motor activity"/>
    <property type="evidence" value="ECO:0007669"/>
    <property type="project" value="InterPro"/>
</dbReference>
<dbReference type="AlphaFoldDB" id="A0A255YPN2"/>
<evidence type="ECO:0000256" key="1">
    <source>
        <dbReference type="ARBA" id="ARBA00025598"/>
    </source>
</evidence>